<name>A0A2P8HFX2_9BACI</name>
<protein>
    <submittedName>
        <fullName evidence="1">Uncharacterized protein</fullName>
    </submittedName>
</protein>
<dbReference type="AlphaFoldDB" id="A0A2P8HFX2"/>
<comment type="caution">
    <text evidence="1">The sequence shown here is derived from an EMBL/GenBank/DDBJ whole genome shotgun (WGS) entry which is preliminary data.</text>
</comment>
<accession>A0A2P8HFX2</accession>
<dbReference type="OrthoDB" id="2691759at2"/>
<proteinExistence type="predicted"/>
<dbReference type="EMBL" id="PYAV01000007">
    <property type="protein sequence ID" value="PSL45103.1"/>
    <property type="molecule type" value="Genomic_DNA"/>
</dbReference>
<gene>
    <name evidence="1" type="ORF">B0H94_107108</name>
</gene>
<keyword evidence="2" id="KW-1185">Reference proteome</keyword>
<sequence>MTLLAEMPIIWKEQKIGWTEKYIEHRSDVIQLYSDRIEAFGESYPLDIVFDISYRREADKIGFLYLHTTKGVRTFYIHTNPESFIQQFRDTSHI</sequence>
<reference evidence="1 2" key="1">
    <citation type="submission" date="2018-03" db="EMBL/GenBank/DDBJ databases">
        <title>Genomic Encyclopedia of Type Strains, Phase III (KMG-III): the genomes of soil and plant-associated and newly described type strains.</title>
        <authorList>
            <person name="Whitman W."/>
        </authorList>
    </citation>
    <scope>NUCLEOTIDE SEQUENCE [LARGE SCALE GENOMIC DNA]</scope>
    <source>
        <strain evidence="1 2">CGMCC 1.07653</strain>
    </source>
</reference>
<organism evidence="1 2">
    <name type="scientific">Salsuginibacillus halophilus</name>
    <dbReference type="NCBI Taxonomy" id="517424"/>
    <lineage>
        <taxon>Bacteria</taxon>
        <taxon>Bacillati</taxon>
        <taxon>Bacillota</taxon>
        <taxon>Bacilli</taxon>
        <taxon>Bacillales</taxon>
        <taxon>Bacillaceae</taxon>
        <taxon>Salsuginibacillus</taxon>
    </lineage>
</organism>
<dbReference type="RefSeq" id="WP_106588752.1">
    <property type="nucleotide sequence ID" value="NZ_PYAV01000007.1"/>
</dbReference>
<evidence type="ECO:0000313" key="2">
    <source>
        <dbReference type="Proteomes" id="UP000242310"/>
    </source>
</evidence>
<evidence type="ECO:0000313" key="1">
    <source>
        <dbReference type="EMBL" id="PSL45103.1"/>
    </source>
</evidence>
<dbReference type="Proteomes" id="UP000242310">
    <property type="component" value="Unassembled WGS sequence"/>
</dbReference>